<dbReference type="PROSITE" id="PS50011">
    <property type="entry name" value="PROTEIN_KINASE_DOM"/>
    <property type="match status" value="1"/>
</dbReference>
<dbReference type="AlphaFoldDB" id="A0A5N6M9N0"/>
<evidence type="ECO:0000256" key="9">
    <source>
        <dbReference type="SAM" id="MobiDB-lite"/>
    </source>
</evidence>
<dbReference type="InterPro" id="IPR032675">
    <property type="entry name" value="LRR_dom_sf"/>
</dbReference>
<evidence type="ECO:0000256" key="2">
    <source>
        <dbReference type="ARBA" id="ARBA00022614"/>
    </source>
</evidence>
<evidence type="ECO:0000256" key="4">
    <source>
        <dbReference type="ARBA" id="ARBA00022729"/>
    </source>
</evidence>
<feature type="region of interest" description="Disordered" evidence="9">
    <location>
        <begin position="300"/>
        <end position="339"/>
    </location>
</feature>
<feature type="compositionally biased region" description="Basic and acidic residues" evidence="9">
    <location>
        <begin position="300"/>
        <end position="314"/>
    </location>
</feature>
<dbReference type="Pfam" id="PF00560">
    <property type="entry name" value="LRR_1"/>
    <property type="match status" value="1"/>
</dbReference>
<dbReference type="Gene3D" id="3.30.200.20">
    <property type="entry name" value="Phosphorylase Kinase, domain 1"/>
    <property type="match status" value="1"/>
</dbReference>
<keyword evidence="2" id="KW-0433">Leucine-rich repeat</keyword>
<sequence>MWNSELKIYAIAVAVGLFLISTTPNSLGFTLPSDVRAISSLYKSLGFPPLQGWVATNGDPCATGWQGVQCESYNIIGIVLNNLAIRGQLSLDLQTFSSIEKLDLSCNYIWGNIPLHLPPTLKFFSLKSNVMNGLLTDAFQQLKDLSHLDLSDNRLGSPLPPSMVNLSSLSILHLQNNYLTGALDVLQNLPIIDLDIDNNFFSGPIPLKMLSIPNFRRKGNLLNTTSLELSPLPSSTFKSSSKKAVWLAIFGFLFLVLFALGLCMFVSRWSKQQSLLEVGDRIISYMLNVFSSYQYHHKENETPWNDNERNDPSPKPKVGKKKMEIASKNPSPTLTPPPLTEIVVKPVPVPTRGPDISIITDLAEAFPISSLQQYTNGFSQENLIGRGMLGMVYRAHLPSGKLLAVKRPEDTDLMQWSDKDFMDLVSNVSKLQNENIVRLVGFCCEHGERLLVYEHYKNGILHEALHLDEDIHKKLSWKTRVNMALQVAKALEYLHEAHVVHQNLKSANIMLDEELNACVFDCGLAPLIPSSYISQFQSSGYGAPELESGSSTFQSDVYSFGVVMLELLTGQKAHHRSKTRGEQYLVKWAFPRLHDIEALSRIIDPSLDAAHSSKSVSRFADIISLCIQAEPEFRPPMSEIVQYLEHMTKMKH</sequence>
<evidence type="ECO:0000313" key="12">
    <source>
        <dbReference type="EMBL" id="KAD3336871.1"/>
    </source>
</evidence>
<dbReference type="InterPro" id="IPR013210">
    <property type="entry name" value="LRR_N_plant-typ"/>
</dbReference>
<dbReference type="SUPFAM" id="SSF56112">
    <property type="entry name" value="Protein kinase-like (PK-like)"/>
    <property type="match status" value="1"/>
</dbReference>
<evidence type="ECO:0000256" key="1">
    <source>
        <dbReference type="ARBA" id="ARBA00004370"/>
    </source>
</evidence>
<keyword evidence="3 10" id="KW-0812">Transmembrane</keyword>
<dbReference type="Proteomes" id="UP000326396">
    <property type="component" value="Linkage Group LG6"/>
</dbReference>
<dbReference type="GO" id="GO:0016020">
    <property type="term" value="C:membrane"/>
    <property type="evidence" value="ECO:0007669"/>
    <property type="project" value="UniProtKB-SubCell"/>
</dbReference>
<dbReference type="FunFam" id="3.30.200.20:FF:000125">
    <property type="entry name" value="Protein STRUBBELIG-RECEPTOR FAMILY 8"/>
    <property type="match status" value="1"/>
</dbReference>
<keyword evidence="6 10" id="KW-1133">Transmembrane helix</keyword>
<proteinExistence type="predicted"/>
<evidence type="ECO:0000256" key="5">
    <source>
        <dbReference type="ARBA" id="ARBA00022737"/>
    </source>
</evidence>
<feature type="transmembrane region" description="Helical" evidence="10">
    <location>
        <begin position="244"/>
        <end position="266"/>
    </location>
</feature>
<dbReference type="PANTHER" id="PTHR48007:SF22">
    <property type="entry name" value="PROTEIN STRUBBELIG-RECEPTOR FAMILY 3-LIKE ISOFORM X1"/>
    <property type="match status" value="1"/>
</dbReference>
<dbReference type="FunFam" id="1.10.510.10:FF:000095">
    <property type="entry name" value="protein STRUBBELIG-RECEPTOR FAMILY 8"/>
    <property type="match status" value="1"/>
</dbReference>
<evidence type="ECO:0000256" key="7">
    <source>
        <dbReference type="ARBA" id="ARBA00023136"/>
    </source>
</evidence>
<feature type="domain" description="Protein kinase" evidence="11">
    <location>
        <begin position="378"/>
        <end position="652"/>
    </location>
</feature>
<dbReference type="Pfam" id="PF07714">
    <property type="entry name" value="PK_Tyr_Ser-Thr"/>
    <property type="match status" value="1"/>
</dbReference>
<dbReference type="GO" id="GO:0005524">
    <property type="term" value="F:ATP binding"/>
    <property type="evidence" value="ECO:0007669"/>
    <property type="project" value="InterPro"/>
</dbReference>
<keyword evidence="13" id="KW-1185">Reference proteome</keyword>
<evidence type="ECO:0000256" key="3">
    <source>
        <dbReference type="ARBA" id="ARBA00022692"/>
    </source>
</evidence>
<keyword evidence="8" id="KW-0675">Receptor</keyword>
<keyword evidence="4" id="KW-0732">Signal</keyword>
<organism evidence="12 13">
    <name type="scientific">Mikania micrantha</name>
    <name type="common">bitter vine</name>
    <dbReference type="NCBI Taxonomy" id="192012"/>
    <lineage>
        <taxon>Eukaryota</taxon>
        <taxon>Viridiplantae</taxon>
        <taxon>Streptophyta</taxon>
        <taxon>Embryophyta</taxon>
        <taxon>Tracheophyta</taxon>
        <taxon>Spermatophyta</taxon>
        <taxon>Magnoliopsida</taxon>
        <taxon>eudicotyledons</taxon>
        <taxon>Gunneridae</taxon>
        <taxon>Pentapetalae</taxon>
        <taxon>asterids</taxon>
        <taxon>campanulids</taxon>
        <taxon>Asterales</taxon>
        <taxon>Asteraceae</taxon>
        <taxon>Asteroideae</taxon>
        <taxon>Heliantheae alliance</taxon>
        <taxon>Eupatorieae</taxon>
        <taxon>Mikania</taxon>
    </lineage>
</organism>
<dbReference type="EMBL" id="SZYD01000016">
    <property type="protein sequence ID" value="KAD3336871.1"/>
    <property type="molecule type" value="Genomic_DNA"/>
</dbReference>
<keyword evidence="5" id="KW-0677">Repeat</keyword>
<dbReference type="PANTHER" id="PTHR48007">
    <property type="entry name" value="LEUCINE-RICH REPEAT RECEPTOR-LIKE PROTEIN KINASE PXC1"/>
    <property type="match status" value="1"/>
</dbReference>
<reference evidence="12 13" key="1">
    <citation type="submission" date="2019-05" db="EMBL/GenBank/DDBJ databases">
        <title>Mikania micrantha, genome provides insights into the molecular mechanism of rapid growth.</title>
        <authorList>
            <person name="Liu B."/>
        </authorList>
    </citation>
    <scope>NUCLEOTIDE SEQUENCE [LARGE SCALE GENOMIC DNA]</scope>
    <source>
        <strain evidence="12">NLD-2019</strain>
        <tissue evidence="12">Leaf</tissue>
    </source>
</reference>
<comment type="subcellular location">
    <subcellularLocation>
        <location evidence="1">Membrane</location>
    </subcellularLocation>
</comment>
<dbReference type="InterPro" id="IPR000719">
    <property type="entry name" value="Prot_kinase_dom"/>
</dbReference>
<protein>
    <recommendedName>
        <fullName evidence="11">Protein kinase domain-containing protein</fullName>
    </recommendedName>
</protein>
<dbReference type="FunFam" id="3.80.10.10:FF:000062">
    <property type="entry name" value="protein STRUBBELIG-RECEPTOR FAMILY 3"/>
    <property type="match status" value="1"/>
</dbReference>
<dbReference type="Gene3D" id="3.80.10.10">
    <property type="entry name" value="Ribonuclease Inhibitor"/>
    <property type="match status" value="1"/>
</dbReference>
<dbReference type="InterPro" id="IPR001611">
    <property type="entry name" value="Leu-rich_rpt"/>
</dbReference>
<evidence type="ECO:0000256" key="6">
    <source>
        <dbReference type="ARBA" id="ARBA00022989"/>
    </source>
</evidence>
<accession>A0A5N6M9N0</accession>
<dbReference type="Pfam" id="PF08263">
    <property type="entry name" value="LRRNT_2"/>
    <property type="match status" value="1"/>
</dbReference>
<comment type="caution">
    <text evidence="12">The sequence shown here is derived from an EMBL/GenBank/DDBJ whole genome shotgun (WGS) entry which is preliminary data.</text>
</comment>
<dbReference type="InterPro" id="IPR046959">
    <property type="entry name" value="PRK1-6/SRF4-like"/>
</dbReference>
<dbReference type="OrthoDB" id="676979at2759"/>
<dbReference type="InterPro" id="IPR001245">
    <property type="entry name" value="Ser-Thr/Tyr_kinase_cat_dom"/>
</dbReference>
<dbReference type="InterPro" id="IPR011009">
    <property type="entry name" value="Kinase-like_dom_sf"/>
</dbReference>
<evidence type="ECO:0000256" key="8">
    <source>
        <dbReference type="ARBA" id="ARBA00023170"/>
    </source>
</evidence>
<evidence type="ECO:0000256" key="10">
    <source>
        <dbReference type="SAM" id="Phobius"/>
    </source>
</evidence>
<evidence type="ECO:0000259" key="11">
    <source>
        <dbReference type="PROSITE" id="PS50011"/>
    </source>
</evidence>
<keyword evidence="7 10" id="KW-0472">Membrane</keyword>
<dbReference type="SUPFAM" id="SSF52058">
    <property type="entry name" value="L domain-like"/>
    <property type="match status" value="1"/>
</dbReference>
<dbReference type="Gene3D" id="1.10.510.10">
    <property type="entry name" value="Transferase(Phosphotransferase) domain 1"/>
    <property type="match status" value="1"/>
</dbReference>
<dbReference type="GO" id="GO:0004672">
    <property type="term" value="F:protein kinase activity"/>
    <property type="evidence" value="ECO:0007669"/>
    <property type="project" value="InterPro"/>
</dbReference>
<gene>
    <name evidence="12" type="ORF">E3N88_32390</name>
</gene>
<name>A0A5N6M9N0_9ASTR</name>
<evidence type="ECO:0000313" key="13">
    <source>
        <dbReference type="Proteomes" id="UP000326396"/>
    </source>
</evidence>